<organism evidence="2 3">
    <name type="scientific">Methanosarcina mazei</name>
    <name type="common">Methanosarcina frisia</name>
    <dbReference type="NCBI Taxonomy" id="2209"/>
    <lineage>
        <taxon>Archaea</taxon>
        <taxon>Methanobacteriati</taxon>
        <taxon>Methanobacteriota</taxon>
        <taxon>Stenosarchaea group</taxon>
        <taxon>Methanomicrobia</taxon>
        <taxon>Methanosarcinales</taxon>
        <taxon>Methanosarcinaceae</taxon>
        <taxon>Methanosarcina</taxon>
    </lineage>
</organism>
<name>A0A6C0VLN2_METMZ</name>
<evidence type="ECO:0000256" key="1">
    <source>
        <dbReference type="SAM" id="Phobius"/>
    </source>
</evidence>
<dbReference type="GeneID" id="44088136"/>
<gene>
    <name evidence="2" type="ORF">FQU78_13285</name>
</gene>
<reference evidence="2 3" key="1">
    <citation type="journal article" date="2020" name="Environ. Microbiol. Rep.">
        <title>Redox cycling of Fe(II) and Fe(III) in magnetite accelerates aceticlastic methanogenesis by Methanosarcina mazei.</title>
        <authorList>
            <person name="Wang H."/>
            <person name="Byrne J.M."/>
            <person name="Liu P."/>
            <person name="Liu J."/>
            <person name="Dong X."/>
            <person name="Lu Y."/>
        </authorList>
    </citation>
    <scope>NUCLEOTIDE SEQUENCE [LARGE SCALE GENOMIC DNA]</scope>
    <source>
        <strain evidence="3">zm-15</strain>
    </source>
</reference>
<proteinExistence type="predicted"/>
<evidence type="ECO:0000313" key="3">
    <source>
        <dbReference type="Proteomes" id="UP000467371"/>
    </source>
</evidence>
<protein>
    <submittedName>
        <fullName evidence="2">Uncharacterized protein</fullName>
    </submittedName>
</protein>
<dbReference type="AlphaFoldDB" id="A0A6C0VLN2"/>
<keyword evidence="1" id="KW-1133">Transmembrane helix</keyword>
<dbReference type="RefSeq" id="WP_163645645.1">
    <property type="nucleotide sequence ID" value="NZ_CP042908.1"/>
</dbReference>
<keyword evidence="1" id="KW-0472">Membrane</keyword>
<sequence length="241" mass="27772">MSTLIISSILVFLLSVLIEFTNLITNTDSSSLNLFFSGIVAFATLINMFFSIIVAISTVFYAFLTWGLVSETRKMRKVQTEPNVYLFIEPKDEHNEITDLFIQNIGLGAAYNIGFDVLSDYMYYESKERSKKYWASDVRILKDGIKYLAPNQKKRIFSTSFNDVSEFNLKNHLEINIRYENSMGIKKEFKFPISFYEVPANGMTTISDPFERRLVNSVEKIEKDTHTISSKISNHIDGLRK</sequence>
<dbReference type="EMBL" id="CP042908">
    <property type="protein sequence ID" value="QIB91876.1"/>
    <property type="molecule type" value="Genomic_DNA"/>
</dbReference>
<accession>A0A6C0VLN2</accession>
<dbReference type="Proteomes" id="UP000467371">
    <property type="component" value="Chromosome"/>
</dbReference>
<feature type="transmembrane region" description="Helical" evidence="1">
    <location>
        <begin position="34"/>
        <end position="67"/>
    </location>
</feature>
<keyword evidence="1" id="KW-0812">Transmembrane</keyword>
<evidence type="ECO:0000313" key="2">
    <source>
        <dbReference type="EMBL" id="QIB91876.1"/>
    </source>
</evidence>